<evidence type="ECO:0000313" key="2">
    <source>
        <dbReference type="EMBL" id="KAG2558430.1"/>
    </source>
</evidence>
<feature type="compositionally biased region" description="Low complexity" evidence="1">
    <location>
        <begin position="209"/>
        <end position="223"/>
    </location>
</feature>
<proteinExistence type="predicted"/>
<dbReference type="Proteomes" id="UP000823388">
    <property type="component" value="Chromosome 8N"/>
</dbReference>
<keyword evidence="3" id="KW-1185">Reference proteome</keyword>
<feature type="compositionally biased region" description="Basic residues" evidence="1">
    <location>
        <begin position="112"/>
        <end position="127"/>
    </location>
</feature>
<accession>A0A8T0P9Z2</accession>
<protein>
    <submittedName>
        <fullName evidence="2">Uncharacterized protein</fullName>
    </submittedName>
</protein>
<reference evidence="2" key="1">
    <citation type="submission" date="2020-05" db="EMBL/GenBank/DDBJ databases">
        <title>WGS assembly of Panicum virgatum.</title>
        <authorList>
            <person name="Lovell J.T."/>
            <person name="Jenkins J."/>
            <person name="Shu S."/>
            <person name="Juenger T.E."/>
            <person name="Schmutz J."/>
        </authorList>
    </citation>
    <scope>NUCLEOTIDE SEQUENCE</scope>
    <source>
        <strain evidence="2">AP13</strain>
    </source>
</reference>
<dbReference type="AlphaFoldDB" id="A0A8T0P9Z2"/>
<sequence length="223" mass="24340">MASTPAEASTSTLSPLAHPFFPDTGGRSKAARWSEDAFDEEDLLEDELMEVVPGEDPSLVAPPPEEPRVTSYRDVVLSPPRVASLPPTATAAPAQVRPLVRMRSPLPQDPARRRRPTRHTHRRRRRPAQLLVGLPVRGEPPRHPRLQVPERLRGRLGPLHAGARHLGAVPECHGRHPPVGTQVPPPPRPRVDTEGFQMVQARGSRRHASQAAAESLSAPAATL</sequence>
<feature type="compositionally biased region" description="Polar residues" evidence="1">
    <location>
        <begin position="1"/>
        <end position="14"/>
    </location>
</feature>
<name>A0A8T0P9Z2_PANVG</name>
<organism evidence="2 3">
    <name type="scientific">Panicum virgatum</name>
    <name type="common">Blackwell switchgrass</name>
    <dbReference type="NCBI Taxonomy" id="38727"/>
    <lineage>
        <taxon>Eukaryota</taxon>
        <taxon>Viridiplantae</taxon>
        <taxon>Streptophyta</taxon>
        <taxon>Embryophyta</taxon>
        <taxon>Tracheophyta</taxon>
        <taxon>Spermatophyta</taxon>
        <taxon>Magnoliopsida</taxon>
        <taxon>Liliopsida</taxon>
        <taxon>Poales</taxon>
        <taxon>Poaceae</taxon>
        <taxon>PACMAD clade</taxon>
        <taxon>Panicoideae</taxon>
        <taxon>Panicodae</taxon>
        <taxon>Paniceae</taxon>
        <taxon>Panicinae</taxon>
        <taxon>Panicum</taxon>
        <taxon>Panicum sect. Hiantes</taxon>
    </lineage>
</organism>
<evidence type="ECO:0000313" key="3">
    <source>
        <dbReference type="Proteomes" id="UP000823388"/>
    </source>
</evidence>
<feature type="region of interest" description="Disordered" evidence="1">
    <location>
        <begin position="168"/>
        <end position="223"/>
    </location>
</feature>
<feature type="region of interest" description="Disordered" evidence="1">
    <location>
        <begin position="1"/>
        <end position="36"/>
    </location>
</feature>
<dbReference type="EMBL" id="CM029052">
    <property type="protein sequence ID" value="KAG2558430.1"/>
    <property type="molecule type" value="Genomic_DNA"/>
</dbReference>
<comment type="caution">
    <text evidence="2">The sequence shown here is derived from an EMBL/GenBank/DDBJ whole genome shotgun (WGS) entry which is preliminary data.</text>
</comment>
<feature type="region of interest" description="Disordered" evidence="1">
    <location>
        <begin position="80"/>
        <end position="127"/>
    </location>
</feature>
<evidence type="ECO:0000256" key="1">
    <source>
        <dbReference type="SAM" id="MobiDB-lite"/>
    </source>
</evidence>
<gene>
    <name evidence="2" type="ORF">PVAP13_8NG266100</name>
</gene>